<organism evidence="6 7">
    <name type="scientific">Sporothrix stenoceras</name>
    <dbReference type="NCBI Taxonomy" id="5173"/>
    <lineage>
        <taxon>Eukaryota</taxon>
        <taxon>Fungi</taxon>
        <taxon>Dikarya</taxon>
        <taxon>Ascomycota</taxon>
        <taxon>Pezizomycotina</taxon>
        <taxon>Sordariomycetes</taxon>
        <taxon>Sordariomycetidae</taxon>
        <taxon>Ophiostomatales</taxon>
        <taxon>Ophiostomataceae</taxon>
        <taxon>Sporothrix</taxon>
    </lineage>
</organism>
<protein>
    <recommendedName>
        <fullName evidence="8">Delta(3,5)-Delta(2,4)-dienoyl-CoA isomerase</fullName>
    </recommendedName>
</protein>
<dbReference type="InterPro" id="IPR001753">
    <property type="entry name" value="Enoyl-CoA_hydra/iso"/>
</dbReference>
<dbReference type="EMBL" id="JAWCUI010000002">
    <property type="protein sequence ID" value="KAL1903248.1"/>
    <property type="molecule type" value="Genomic_DNA"/>
</dbReference>
<evidence type="ECO:0000256" key="5">
    <source>
        <dbReference type="ARBA" id="ARBA00023235"/>
    </source>
</evidence>
<evidence type="ECO:0000313" key="7">
    <source>
        <dbReference type="Proteomes" id="UP001583186"/>
    </source>
</evidence>
<evidence type="ECO:0000256" key="4">
    <source>
        <dbReference type="ARBA" id="ARBA00023098"/>
    </source>
</evidence>
<keyword evidence="3" id="KW-0276">Fatty acid metabolism</keyword>
<evidence type="ECO:0008006" key="8">
    <source>
        <dbReference type="Google" id="ProtNLM"/>
    </source>
</evidence>
<evidence type="ECO:0000256" key="3">
    <source>
        <dbReference type="ARBA" id="ARBA00022832"/>
    </source>
</evidence>
<gene>
    <name evidence="6" type="ORF">Sste5346_000533</name>
</gene>
<dbReference type="SUPFAM" id="SSF52096">
    <property type="entry name" value="ClpP/crotonase"/>
    <property type="match status" value="1"/>
</dbReference>
<proteinExistence type="inferred from homology"/>
<dbReference type="InterPro" id="IPR014748">
    <property type="entry name" value="Enoyl-CoA_hydra_C"/>
</dbReference>
<name>A0ABR3ZRC8_9PEZI</name>
<accession>A0ABR3ZRC8</accession>
<keyword evidence="4" id="KW-0443">Lipid metabolism</keyword>
<dbReference type="CDD" id="cd06558">
    <property type="entry name" value="crotonase-like"/>
    <property type="match status" value="1"/>
</dbReference>
<dbReference type="Gene3D" id="3.90.226.10">
    <property type="entry name" value="2-enoyl-CoA Hydratase, Chain A, domain 1"/>
    <property type="match status" value="1"/>
</dbReference>
<dbReference type="PANTHER" id="PTHR43149:SF1">
    <property type="entry name" value="DELTA(3,5)-DELTA(2,4)-DIENOYL-COA ISOMERASE, MITOCHONDRIAL"/>
    <property type="match status" value="1"/>
</dbReference>
<comment type="pathway">
    <text evidence="1">Lipid metabolism; fatty acid beta-oxidation.</text>
</comment>
<comment type="similarity">
    <text evidence="2">Belongs to the enoyl-CoA hydratase/isomerase family.</text>
</comment>
<dbReference type="Pfam" id="PF00378">
    <property type="entry name" value="ECH_1"/>
    <property type="match status" value="1"/>
</dbReference>
<dbReference type="Gene3D" id="1.10.12.10">
    <property type="entry name" value="Lyase 2-enoyl-coa Hydratase, Chain A, domain 2"/>
    <property type="match status" value="1"/>
</dbReference>
<keyword evidence="5" id="KW-0413">Isomerase</keyword>
<sequence>MSFQYLRITKPSEYVAHVELNRPDKLNAFIPALWVELGLAFKQLSTDSDVRAIVLSGAGDRAFTAGLDVVSAAEWMGEMANLPDVARRTVYMRRHILGMQDSLTAIEKCEKPVICVLHGVSLGMAIDVACCADVRICSSDTRFAVKEVDIGLAADLGSLARLPHIVASQSWVAEVSLTARDFLAPEAQAVGFVSRVLPNKAAALAYGLDMAALIASKSPVAVQGTKELLNHGRDHTVEDTLKYTAVWNASAIQCDDVQAALMSGMQKTKPHFTKL</sequence>
<dbReference type="PANTHER" id="PTHR43149">
    <property type="entry name" value="ENOYL-COA HYDRATASE"/>
    <property type="match status" value="1"/>
</dbReference>
<evidence type="ECO:0000256" key="2">
    <source>
        <dbReference type="ARBA" id="ARBA00005254"/>
    </source>
</evidence>
<comment type="caution">
    <text evidence="6">The sequence shown here is derived from an EMBL/GenBank/DDBJ whole genome shotgun (WGS) entry which is preliminary data.</text>
</comment>
<evidence type="ECO:0000256" key="1">
    <source>
        <dbReference type="ARBA" id="ARBA00005005"/>
    </source>
</evidence>
<dbReference type="InterPro" id="IPR029045">
    <property type="entry name" value="ClpP/crotonase-like_dom_sf"/>
</dbReference>
<dbReference type="InterPro" id="IPR045002">
    <property type="entry name" value="Ech1-like"/>
</dbReference>
<dbReference type="Proteomes" id="UP001583186">
    <property type="component" value="Unassembled WGS sequence"/>
</dbReference>
<keyword evidence="7" id="KW-1185">Reference proteome</keyword>
<reference evidence="6 7" key="1">
    <citation type="journal article" date="2024" name="IMA Fungus">
        <title>IMA Genome - F19 : A genome assembly and annotation guide to empower mycologists, including annotated draft genome sequences of Ceratocystis pirilliformis, Diaporthe australafricana, Fusarium ophioides, Paecilomyces lecythidis, and Sporothrix stenoceras.</title>
        <authorList>
            <person name="Aylward J."/>
            <person name="Wilson A.M."/>
            <person name="Visagie C.M."/>
            <person name="Spraker J."/>
            <person name="Barnes I."/>
            <person name="Buitendag C."/>
            <person name="Ceriani C."/>
            <person name="Del Mar Angel L."/>
            <person name="du Plessis D."/>
            <person name="Fuchs T."/>
            <person name="Gasser K."/>
            <person name="Kramer D."/>
            <person name="Li W."/>
            <person name="Munsamy K."/>
            <person name="Piso A."/>
            <person name="Price J.L."/>
            <person name="Sonnekus B."/>
            <person name="Thomas C."/>
            <person name="van der Nest A."/>
            <person name="van Dijk A."/>
            <person name="van Heerden A."/>
            <person name="van Vuuren N."/>
            <person name="Yilmaz N."/>
            <person name="Duong T.A."/>
            <person name="van der Merwe N.A."/>
            <person name="Wingfield M.J."/>
            <person name="Wingfield B.D."/>
        </authorList>
    </citation>
    <scope>NUCLEOTIDE SEQUENCE [LARGE SCALE GENOMIC DNA]</scope>
    <source>
        <strain evidence="6 7">CMW 5346</strain>
    </source>
</reference>
<evidence type="ECO:0000313" key="6">
    <source>
        <dbReference type="EMBL" id="KAL1903248.1"/>
    </source>
</evidence>